<dbReference type="EMBL" id="JAPWTK010000390">
    <property type="protein sequence ID" value="KAJ8941063.1"/>
    <property type="molecule type" value="Genomic_DNA"/>
</dbReference>
<dbReference type="GO" id="GO:0030968">
    <property type="term" value="P:endoplasmic reticulum unfolded protein response"/>
    <property type="evidence" value="ECO:0007669"/>
    <property type="project" value="TreeGrafter"/>
</dbReference>
<name>A0AAV8XR25_9CUCU</name>
<comment type="caution">
    <text evidence="10">The sequence shown here is derived from an EMBL/GenBank/DDBJ whole genome shotgun (WGS) entry which is preliminary data.</text>
</comment>
<feature type="compositionally biased region" description="Polar residues" evidence="8">
    <location>
        <begin position="158"/>
        <end position="171"/>
    </location>
</feature>
<dbReference type="SUPFAM" id="SSF57959">
    <property type="entry name" value="Leucine zipper domain"/>
    <property type="match status" value="1"/>
</dbReference>
<dbReference type="PANTHER" id="PTHR46164:SF3">
    <property type="entry name" value="ATF6, ISOFORM C"/>
    <property type="match status" value="1"/>
</dbReference>
<keyword evidence="4" id="KW-0238">DNA-binding</keyword>
<dbReference type="InterPro" id="IPR051882">
    <property type="entry name" value="ATF_bZIP_TF"/>
</dbReference>
<dbReference type="InterPro" id="IPR004827">
    <property type="entry name" value="bZIP"/>
</dbReference>
<evidence type="ECO:0000256" key="8">
    <source>
        <dbReference type="SAM" id="MobiDB-lite"/>
    </source>
</evidence>
<dbReference type="GO" id="GO:0005634">
    <property type="term" value="C:nucleus"/>
    <property type="evidence" value="ECO:0007669"/>
    <property type="project" value="UniProtKB-ARBA"/>
</dbReference>
<dbReference type="GO" id="GO:0000981">
    <property type="term" value="F:DNA-binding transcription factor activity, RNA polymerase II-specific"/>
    <property type="evidence" value="ECO:0007669"/>
    <property type="project" value="TreeGrafter"/>
</dbReference>
<dbReference type="GO" id="GO:0016020">
    <property type="term" value="C:membrane"/>
    <property type="evidence" value="ECO:0007669"/>
    <property type="project" value="UniProtKB-SubCell"/>
</dbReference>
<evidence type="ECO:0000256" key="3">
    <source>
        <dbReference type="ARBA" id="ARBA00023015"/>
    </source>
</evidence>
<organism evidence="10 11">
    <name type="scientific">Aromia moschata</name>
    <dbReference type="NCBI Taxonomy" id="1265417"/>
    <lineage>
        <taxon>Eukaryota</taxon>
        <taxon>Metazoa</taxon>
        <taxon>Ecdysozoa</taxon>
        <taxon>Arthropoda</taxon>
        <taxon>Hexapoda</taxon>
        <taxon>Insecta</taxon>
        <taxon>Pterygota</taxon>
        <taxon>Neoptera</taxon>
        <taxon>Endopterygota</taxon>
        <taxon>Coleoptera</taxon>
        <taxon>Polyphaga</taxon>
        <taxon>Cucujiformia</taxon>
        <taxon>Chrysomeloidea</taxon>
        <taxon>Cerambycidae</taxon>
        <taxon>Cerambycinae</taxon>
        <taxon>Callichromatini</taxon>
        <taxon>Aromia</taxon>
    </lineage>
</organism>
<evidence type="ECO:0000256" key="2">
    <source>
        <dbReference type="ARBA" id="ARBA00009050"/>
    </source>
</evidence>
<keyword evidence="5" id="KW-0804">Transcription</keyword>
<protein>
    <recommendedName>
        <fullName evidence="9">BZIP domain-containing protein</fullName>
    </recommendedName>
</protein>
<dbReference type="CDD" id="cd14700">
    <property type="entry name" value="bZIP_ATF6"/>
    <property type="match status" value="1"/>
</dbReference>
<keyword evidence="7" id="KW-0175">Coiled coil</keyword>
<dbReference type="Gene3D" id="1.20.5.170">
    <property type="match status" value="1"/>
</dbReference>
<feature type="coiled-coil region" evidence="7">
    <location>
        <begin position="323"/>
        <end position="371"/>
    </location>
</feature>
<comment type="similarity">
    <text evidence="2">Belongs to the bZIP family. ATF subfamily.</text>
</comment>
<evidence type="ECO:0000256" key="7">
    <source>
        <dbReference type="SAM" id="Coils"/>
    </source>
</evidence>
<comment type="subcellular location">
    <subcellularLocation>
        <location evidence="1">Membrane</location>
        <topology evidence="1">Single-pass membrane protein</topology>
    </subcellularLocation>
</comment>
<feature type="domain" description="BZIP" evidence="9">
    <location>
        <begin position="305"/>
        <end position="362"/>
    </location>
</feature>
<evidence type="ECO:0000313" key="10">
    <source>
        <dbReference type="EMBL" id="KAJ8941063.1"/>
    </source>
</evidence>
<evidence type="ECO:0000256" key="6">
    <source>
        <dbReference type="ARBA" id="ARBA00023242"/>
    </source>
</evidence>
<dbReference type="PROSITE" id="PS50217">
    <property type="entry name" value="BZIP"/>
    <property type="match status" value="1"/>
</dbReference>
<evidence type="ECO:0000256" key="4">
    <source>
        <dbReference type="ARBA" id="ARBA00023125"/>
    </source>
</evidence>
<accession>A0AAV8XR25</accession>
<dbReference type="InterPro" id="IPR046347">
    <property type="entry name" value="bZIP_sf"/>
</dbReference>
<feature type="compositionally biased region" description="Basic and acidic residues" evidence="8">
    <location>
        <begin position="140"/>
        <end position="152"/>
    </location>
</feature>
<keyword evidence="3" id="KW-0805">Transcription regulation</keyword>
<evidence type="ECO:0000313" key="11">
    <source>
        <dbReference type="Proteomes" id="UP001162162"/>
    </source>
</evidence>
<feature type="compositionally biased region" description="Low complexity" evidence="8">
    <location>
        <begin position="636"/>
        <end position="645"/>
    </location>
</feature>
<dbReference type="GO" id="GO:0000978">
    <property type="term" value="F:RNA polymerase II cis-regulatory region sequence-specific DNA binding"/>
    <property type="evidence" value="ECO:0007669"/>
    <property type="project" value="TreeGrafter"/>
</dbReference>
<sequence>MLTTDDLFTLDAYAFKSSPESCSDQSYSTDFMDVTSDEDFLTQLSSDLDIPLLLNPGEDEMSVLNSFFDKSPEEILSDIASPPYSKDDELSKEISELQQMDFSQWGPDAFPNLQSEIKIEPSDSSSSSDSIKSSPTRRSPQRDIKDEIEIKSPPRSPHSPNSGTVGSQAPPSSIVYAQPVQIVPQGQTLSKLPPKRVPIVPKTPYTIPPSKSNKVVVIKNSDFKINPSVTCTSSTNATTNVVVLENVRTVPMNSAATLPQLPPAVTHVPVTSVPNITQTVTMPSVVISPGRSYSVGSNSNVDPKLLKKQQRKIKNRESAYLSRKKKKDYLTSLEEKVKELTEQNERLQMENTQLKERLAQFEDNSMSQSQKVNKNAKKSIVLCIFLFLVGINLDFLRNSFSTKSQLDLIKSDMPKLNDHHGRSLLWAPDEKDENKTSKFSPFFMCPAAINQTESARLVLELERWIGKPVDLPPKMTEIANSTNQEKPTRLKPRKKKYRLDSPMLSSVYRRERQRASNPVKLEARHELQVFAPTPEQLYSEFFEAINRQDDTFYVVSFTDQHMLLPALHHNKTRRPKMSLIMPSMLPNDTVSQASLITLMQIDCEVLDTRLIQVKHGAIPQHLRAYGNATKKDPSDDSNVSNSSGGEASYYKESYKPYFIDKNSAIKPNGRFYNLH</sequence>
<feature type="region of interest" description="Disordered" evidence="8">
    <location>
        <begin position="625"/>
        <end position="645"/>
    </location>
</feature>
<evidence type="ECO:0000256" key="5">
    <source>
        <dbReference type="ARBA" id="ARBA00023163"/>
    </source>
</evidence>
<evidence type="ECO:0000256" key="1">
    <source>
        <dbReference type="ARBA" id="ARBA00004167"/>
    </source>
</evidence>
<proteinExistence type="inferred from homology"/>
<feature type="compositionally biased region" description="Low complexity" evidence="8">
    <location>
        <begin position="122"/>
        <end position="134"/>
    </location>
</feature>
<dbReference type="SMART" id="SM00338">
    <property type="entry name" value="BRLZ"/>
    <property type="match status" value="1"/>
</dbReference>
<gene>
    <name evidence="10" type="ORF">NQ318_006837</name>
</gene>
<feature type="region of interest" description="Disordered" evidence="8">
    <location>
        <begin position="119"/>
        <end position="171"/>
    </location>
</feature>
<dbReference type="AlphaFoldDB" id="A0AAV8XR25"/>
<evidence type="ECO:0000259" key="9">
    <source>
        <dbReference type="PROSITE" id="PS50217"/>
    </source>
</evidence>
<keyword evidence="11" id="KW-1185">Reference proteome</keyword>
<reference evidence="10" key="1">
    <citation type="journal article" date="2023" name="Insect Mol. Biol.">
        <title>Genome sequencing provides insights into the evolution of gene families encoding plant cell wall-degrading enzymes in longhorned beetles.</title>
        <authorList>
            <person name="Shin N.R."/>
            <person name="Okamura Y."/>
            <person name="Kirsch R."/>
            <person name="Pauchet Y."/>
        </authorList>
    </citation>
    <scope>NUCLEOTIDE SEQUENCE</scope>
    <source>
        <strain evidence="10">AMC_N1</strain>
    </source>
</reference>
<dbReference type="PANTHER" id="PTHR46164">
    <property type="entry name" value="ATF6, ISOFORM C"/>
    <property type="match status" value="1"/>
</dbReference>
<keyword evidence="6" id="KW-0539">Nucleus</keyword>
<dbReference type="Pfam" id="PF00170">
    <property type="entry name" value="bZIP_1"/>
    <property type="match status" value="1"/>
</dbReference>
<dbReference type="Proteomes" id="UP001162162">
    <property type="component" value="Unassembled WGS sequence"/>
</dbReference>